<dbReference type="Proteomes" id="UP001057025">
    <property type="component" value="Chromosome"/>
</dbReference>
<accession>A0ABY5BSN2</accession>
<evidence type="ECO:0000313" key="2">
    <source>
        <dbReference type="Proteomes" id="UP001057025"/>
    </source>
</evidence>
<dbReference type="EMBL" id="CP097118">
    <property type="protein sequence ID" value="USS87452.1"/>
    <property type="molecule type" value="Genomic_DNA"/>
</dbReference>
<name>A0ABY5BSN2_9LACO</name>
<proteinExistence type="predicted"/>
<gene>
    <name evidence="1" type="ORF">M3M39_04850</name>
</gene>
<reference evidence="1" key="1">
    <citation type="submission" date="2022-05" db="EMBL/GenBank/DDBJ databases">
        <authorList>
            <person name="Oliphant S.A."/>
            <person name="Watson-Haigh N.S."/>
            <person name="Sumby K.M."/>
            <person name="Gardner J.M."/>
            <person name="Jiranek V."/>
        </authorList>
    </citation>
    <scope>NUCLEOTIDE SEQUENCE</scope>
    <source>
        <strain evidence="1">KI11_C11</strain>
    </source>
</reference>
<protein>
    <recommendedName>
        <fullName evidence="3">XkdX family protein</fullName>
    </recommendedName>
</protein>
<sequence>MDNFPSFEMIQQYEDYFSSDQLLWFRDNGNLTDDQYQQILKEKHGKEASV</sequence>
<evidence type="ECO:0008006" key="3">
    <source>
        <dbReference type="Google" id="ProtNLM"/>
    </source>
</evidence>
<dbReference type="RefSeq" id="WP_252796748.1">
    <property type="nucleotide sequence ID" value="NZ_CP097118.1"/>
</dbReference>
<organism evidence="1 2">
    <name type="scientific">Fructilactobacillus hinvesii</name>
    <dbReference type="NCBI Taxonomy" id="2940300"/>
    <lineage>
        <taxon>Bacteria</taxon>
        <taxon>Bacillati</taxon>
        <taxon>Bacillota</taxon>
        <taxon>Bacilli</taxon>
        <taxon>Lactobacillales</taxon>
        <taxon>Lactobacillaceae</taxon>
        <taxon>Fructilactobacillus</taxon>
    </lineage>
</organism>
<evidence type="ECO:0000313" key="1">
    <source>
        <dbReference type="EMBL" id="USS87452.1"/>
    </source>
</evidence>
<keyword evidence="2" id="KW-1185">Reference proteome</keyword>